<dbReference type="Pfam" id="PF01979">
    <property type="entry name" value="Amidohydro_1"/>
    <property type="match status" value="1"/>
</dbReference>
<evidence type="ECO:0000313" key="2">
    <source>
        <dbReference type="EMBL" id="VYS87646.1"/>
    </source>
</evidence>
<proteinExistence type="predicted"/>
<dbReference type="InterPro" id="IPR006680">
    <property type="entry name" value="Amidohydro-rel"/>
</dbReference>
<protein>
    <submittedName>
        <fullName evidence="2">Imidazolonepropionase</fullName>
    </submittedName>
</protein>
<reference evidence="2" key="1">
    <citation type="submission" date="2019-11" db="EMBL/GenBank/DDBJ databases">
        <authorList>
            <person name="Feng L."/>
        </authorList>
    </citation>
    <scope>NUCLEOTIDE SEQUENCE</scope>
    <source>
        <strain evidence="2">AundefinedLFYP135</strain>
    </source>
</reference>
<dbReference type="CDD" id="cd01309">
    <property type="entry name" value="Met_dep_hydrolase_C"/>
    <property type="match status" value="1"/>
</dbReference>
<evidence type="ECO:0000259" key="1">
    <source>
        <dbReference type="Pfam" id="PF01979"/>
    </source>
</evidence>
<dbReference type="AlphaFoldDB" id="A0A6N2S3D8"/>
<dbReference type="EMBL" id="CACRSL010000003">
    <property type="protein sequence ID" value="VYS87646.1"/>
    <property type="molecule type" value="Genomic_DNA"/>
</dbReference>
<gene>
    <name evidence="2" type="ORF">AULFYP135_00733</name>
</gene>
<sequence>MLLINAALVPVESPRIDNGYIRILDQKIAAFGPMPAPNPDEGEEVLDLCGLTAYPGFVDGHCHIGMFADGLGFEGDDGNEETDPVTPHLRAIDAVNPMDRCFQEALEQGITTVVTGPGSANPIAGQFCAMKTFGRRVDDMVIREPVAMKFALGENPKTVYNDKNQTPNTRMATAALIREELHKAQRYGEDLEAAQEDEDADEPDFDAKCEALLPLLAGEIKAHIHAHRADDIFTALRFSKEFGLAPVLVHCTEGHLAADILGEEKASAICGPLIGSRCKPELVHASLANPAILSQNGVEVSICTDHPELPIQFLGISAGLAVREGMDYDKALAAVTIVPARQAGVDSRVGSIQVGKDADLAFFDCDPLSLTAKPKLVLVDGKIVFSKM</sequence>
<dbReference type="InterPro" id="IPR051781">
    <property type="entry name" value="Metallo-dep_Hydrolase"/>
</dbReference>
<organism evidence="2">
    <name type="scientific">uncultured Anaerotruncus sp</name>
    <dbReference type="NCBI Taxonomy" id="905011"/>
    <lineage>
        <taxon>Bacteria</taxon>
        <taxon>Bacillati</taxon>
        <taxon>Bacillota</taxon>
        <taxon>Clostridia</taxon>
        <taxon>Eubacteriales</taxon>
        <taxon>Oscillospiraceae</taxon>
        <taxon>Anaerotruncus</taxon>
        <taxon>environmental samples</taxon>
    </lineage>
</organism>
<dbReference type="InterPro" id="IPR011059">
    <property type="entry name" value="Metal-dep_hydrolase_composite"/>
</dbReference>
<name>A0A6N2S3D8_9FIRM</name>
<dbReference type="SUPFAM" id="SSF51338">
    <property type="entry name" value="Composite domain of metallo-dependent hydrolases"/>
    <property type="match status" value="1"/>
</dbReference>
<dbReference type="PANTHER" id="PTHR43135:SF3">
    <property type="entry name" value="ALPHA-D-RIBOSE 1-METHYLPHOSPHONATE 5-TRIPHOSPHATE DIPHOSPHATASE"/>
    <property type="match status" value="1"/>
</dbReference>
<dbReference type="InterPro" id="IPR032466">
    <property type="entry name" value="Metal_Hydrolase"/>
</dbReference>
<accession>A0A6N2S3D8</accession>
<dbReference type="Gene3D" id="3.20.20.140">
    <property type="entry name" value="Metal-dependent hydrolases"/>
    <property type="match status" value="1"/>
</dbReference>
<dbReference type="SUPFAM" id="SSF51556">
    <property type="entry name" value="Metallo-dependent hydrolases"/>
    <property type="match status" value="1"/>
</dbReference>
<feature type="domain" description="Amidohydrolase-related" evidence="1">
    <location>
        <begin position="53"/>
        <end position="384"/>
    </location>
</feature>
<dbReference type="PANTHER" id="PTHR43135">
    <property type="entry name" value="ALPHA-D-RIBOSE 1-METHYLPHOSPHONATE 5-TRIPHOSPHATE DIPHOSPHATASE"/>
    <property type="match status" value="1"/>
</dbReference>
<dbReference type="GO" id="GO:0016810">
    <property type="term" value="F:hydrolase activity, acting on carbon-nitrogen (but not peptide) bonds"/>
    <property type="evidence" value="ECO:0007669"/>
    <property type="project" value="InterPro"/>
</dbReference>